<feature type="domain" description="UBA" evidence="2">
    <location>
        <begin position="819"/>
        <end position="868"/>
    </location>
</feature>
<dbReference type="Pfam" id="PF23195">
    <property type="entry name" value="UBQLN1"/>
    <property type="match status" value="1"/>
</dbReference>
<dbReference type="GO" id="GO:0006511">
    <property type="term" value="P:ubiquitin-dependent protein catabolic process"/>
    <property type="evidence" value="ECO:0007669"/>
    <property type="project" value="TreeGrafter"/>
</dbReference>
<dbReference type="SMART" id="SM00213">
    <property type="entry name" value="UBQ"/>
    <property type="match status" value="1"/>
</dbReference>
<dbReference type="SUPFAM" id="SSF46934">
    <property type="entry name" value="UBA-like"/>
    <property type="match status" value="1"/>
</dbReference>
<dbReference type="AlphaFoldDB" id="A0A0J9SBL4"/>
<feature type="domain" description="Ubiquitin-like" evidence="3">
    <location>
        <begin position="143"/>
        <end position="214"/>
    </location>
</feature>
<feature type="compositionally biased region" description="Low complexity" evidence="1">
    <location>
        <begin position="525"/>
        <end position="555"/>
    </location>
</feature>
<dbReference type="Gene3D" id="1.10.260.100">
    <property type="match status" value="1"/>
</dbReference>
<sequence>MLDSPSSKEQEEPHAGLDSVDVSEYNHVINNSHSSEEENDESSSDDCIEGEEVPKGTHSGSGLYGDTEASPKGSCGKVNSDLAGGVTHADTECTKGPTGTGTLAKSDHEMGEQHTSGTGKKGRSRGQNESPNKGEKPNGHTHIYVRVKTNDCNNSTIKCKIEKNITVKKLKKSLRKILHSGEDEYRVIYRGRLLKDVDVLAKYNITFNDVLYAIRINRKKNGNDAILDSGITSSQLSTIGEEYNDFGKLPQNDNISKLISSMFDNSDFLKSIMDSNKQLQKLREKNSEIHHMLNDSQSLKQSFEMIKNPSLMKELMRNTDRAISNIEAIPGGFNTLRRMYHNIQEPMYAASEASNENKKNKVKHYDLKASSPPTSEAFPNPWASKDVNAKGKGSQSNDLDKYLLMNNNLFNNSSDLFKSGKKNRGPGLGGNGLGGNSLGGNGLGGNGGLFKTNILDLLQNYQASPPSQLGGMSGASWASGVSGMNGLSGMSNLFSGAQMHNRQMYHGLLNSGLFSGGLLNNGSVNSGSAVSAPPGGDPSSSTHPSSTHPSGAHPSNAHPNGTHPAGGSPLGDLLNNSLFNDKLLFGSNFTNDFINQYAQVQKSKDESEGANSPNQVILNMKDQVNGHNDWKSNLNIPSVVSRKGEVAASKSSGARLGDEKEGAVDVANTTADVGNATADEGQLPFGGKRNASQNLAKEITAASKLEESDTKGGNDGAGNLHNLVNVTCPKGDNSTGEGSPNLLPNDVIRSNGGTTPSSALLNMQLGSGNLGGLSSTPLNILESHVNKLDLRSMSEAIKLLSSGGSGGGSGGGIFGGSAQSEQEHLCNLYAEQLNSLRGMGFTDEQKCIKALVSTQGNIERAIDFLLADMNADQS</sequence>
<proteinExistence type="predicted"/>
<dbReference type="GO" id="GO:0031593">
    <property type="term" value="F:polyubiquitin modification-dependent protein binding"/>
    <property type="evidence" value="ECO:0007669"/>
    <property type="project" value="TreeGrafter"/>
</dbReference>
<dbReference type="InterPro" id="IPR029071">
    <property type="entry name" value="Ubiquitin-like_domsf"/>
</dbReference>
<evidence type="ECO:0000256" key="1">
    <source>
        <dbReference type="SAM" id="MobiDB-lite"/>
    </source>
</evidence>
<dbReference type="EMBL" id="KQ234289">
    <property type="protein sequence ID" value="KMZ80284.1"/>
    <property type="molecule type" value="Genomic_DNA"/>
</dbReference>
<gene>
    <name evidence="4" type="ORF">PVIIG_03188</name>
</gene>
<dbReference type="GO" id="GO:0005829">
    <property type="term" value="C:cytosol"/>
    <property type="evidence" value="ECO:0007669"/>
    <property type="project" value="TreeGrafter"/>
</dbReference>
<dbReference type="Gene3D" id="1.10.8.10">
    <property type="entry name" value="DNA helicase RuvA subunit, C-terminal domain"/>
    <property type="match status" value="1"/>
</dbReference>
<evidence type="ECO:0000313" key="5">
    <source>
        <dbReference type="Proteomes" id="UP000053562"/>
    </source>
</evidence>
<dbReference type="FunFam" id="1.10.260.100:FF:000001">
    <property type="entry name" value="Ubiquilin 1"/>
    <property type="match status" value="1"/>
</dbReference>
<dbReference type="Proteomes" id="UP000053562">
    <property type="component" value="Unassembled WGS sequence"/>
</dbReference>
<dbReference type="InterPro" id="IPR000626">
    <property type="entry name" value="Ubiquitin-like_dom"/>
</dbReference>
<organism evidence="4 5">
    <name type="scientific">Plasmodium vivax India VII</name>
    <dbReference type="NCBI Taxonomy" id="1077284"/>
    <lineage>
        <taxon>Eukaryota</taxon>
        <taxon>Sar</taxon>
        <taxon>Alveolata</taxon>
        <taxon>Apicomplexa</taxon>
        <taxon>Aconoidasida</taxon>
        <taxon>Haemosporida</taxon>
        <taxon>Plasmodiidae</taxon>
        <taxon>Plasmodium</taxon>
        <taxon>Plasmodium (Plasmodium)</taxon>
    </lineage>
</organism>
<dbReference type="PROSITE" id="PS50030">
    <property type="entry name" value="UBA"/>
    <property type="match status" value="1"/>
</dbReference>
<evidence type="ECO:0000259" key="2">
    <source>
        <dbReference type="PROSITE" id="PS50030"/>
    </source>
</evidence>
<feature type="compositionally biased region" description="Basic and acidic residues" evidence="1">
    <location>
        <begin position="1"/>
        <end position="15"/>
    </location>
</feature>
<dbReference type="Gene3D" id="3.10.20.90">
    <property type="entry name" value="Phosphatidylinositol 3-kinase Catalytic Subunit, Chain A, domain 1"/>
    <property type="match status" value="1"/>
</dbReference>
<dbReference type="CDD" id="cd17039">
    <property type="entry name" value="Ubl_ubiquitin_like"/>
    <property type="match status" value="1"/>
</dbReference>
<dbReference type="OrthoDB" id="267397at2759"/>
<name>A0A0J9SBL4_PLAVI</name>
<evidence type="ECO:0000259" key="3">
    <source>
        <dbReference type="PROSITE" id="PS50053"/>
    </source>
</evidence>
<feature type="region of interest" description="Disordered" evidence="1">
    <location>
        <begin position="367"/>
        <end position="395"/>
    </location>
</feature>
<dbReference type="Pfam" id="PF00240">
    <property type="entry name" value="ubiquitin"/>
    <property type="match status" value="1"/>
</dbReference>
<reference evidence="4 5" key="1">
    <citation type="submission" date="2011-08" db="EMBL/GenBank/DDBJ databases">
        <title>The Genome Sequence of Plasmodium vivax India VII.</title>
        <authorList>
            <consortium name="The Broad Institute Genome Sequencing Platform"/>
            <consortium name="The Broad Institute Genome Sequencing Center for Infectious Disease"/>
            <person name="Neafsey D."/>
            <person name="Carlton J."/>
            <person name="Barnwell J."/>
            <person name="Collins W."/>
            <person name="Escalante A."/>
            <person name="Mullikin J."/>
            <person name="Saul A."/>
            <person name="Guigo R."/>
            <person name="Camara F."/>
            <person name="Young S.K."/>
            <person name="Zeng Q."/>
            <person name="Gargeya S."/>
            <person name="Fitzgerald M."/>
            <person name="Haas B."/>
            <person name="Abouelleil A."/>
            <person name="Alvarado L."/>
            <person name="Arachchi H.M."/>
            <person name="Berlin A."/>
            <person name="Brown A."/>
            <person name="Chapman S.B."/>
            <person name="Chen Z."/>
            <person name="Dunbar C."/>
            <person name="Freedman E."/>
            <person name="Gearin G."/>
            <person name="Gellesch M."/>
            <person name="Goldberg J."/>
            <person name="Griggs A."/>
            <person name="Gujja S."/>
            <person name="Heiman D."/>
            <person name="Howarth C."/>
            <person name="Larson L."/>
            <person name="Lui A."/>
            <person name="MacDonald P.J.P."/>
            <person name="Montmayeur A."/>
            <person name="Murphy C."/>
            <person name="Neiman D."/>
            <person name="Pearson M."/>
            <person name="Priest M."/>
            <person name="Roberts A."/>
            <person name="Saif S."/>
            <person name="Shea T."/>
            <person name="Shenoy N."/>
            <person name="Sisk P."/>
            <person name="Stolte C."/>
            <person name="Sykes S."/>
            <person name="Wortman J."/>
            <person name="Nusbaum C."/>
            <person name="Birren B."/>
        </authorList>
    </citation>
    <scope>NUCLEOTIDE SEQUENCE [LARGE SCALE GENOMIC DNA]</scope>
    <source>
        <strain evidence="4 5">India VII</strain>
    </source>
</reference>
<dbReference type="PANTHER" id="PTHR10677">
    <property type="entry name" value="UBIQUILIN"/>
    <property type="match status" value="1"/>
</dbReference>
<feature type="region of interest" description="Disordered" evidence="1">
    <location>
        <begin position="525"/>
        <end position="569"/>
    </location>
</feature>
<dbReference type="InterPro" id="IPR015940">
    <property type="entry name" value="UBA"/>
</dbReference>
<dbReference type="SMART" id="SM00165">
    <property type="entry name" value="UBA"/>
    <property type="match status" value="1"/>
</dbReference>
<dbReference type="SUPFAM" id="SSF54236">
    <property type="entry name" value="Ubiquitin-like"/>
    <property type="match status" value="1"/>
</dbReference>
<dbReference type="InterPro" id="IPR015496">
    <property type="entry name" value="Ubiquilin"/>
</dbReference>
<feature type="region of interest" description="Disordered" evidence="1">
    <location>
        <begin position="1"/>
        <end position="140"/>
    </location>
</feature>
<accession>A0A0J9SBL4</accession>
<dbReference type="InterPro" id="IPR009060">
    <property type="entry name" value="UBA-like_sf"/>
</dbReference>
<dbReference type="PANTHER" id="PTHR10677:SF3">
    <property type="entry name" value="FI07626P-RELATED"/>
    <property type="match status" value="1"/>
</dbReference>
<dbReference type="PROSITE" id="PS50053">
    <property type="entry name" value="UBIQUITIN_2"/>
    <property type="match status" value="1"/>
</dbReference>
<evidence type="ECO:0000313" key="4">
    <source>
        <dbReference type="EMBL" id="KMZ80284.1"/>
    </source>
</evidence>
<dbReference type="Pfam" id="PF00627">
    <property type="entry name" value="UBA"/>
    <property type="match status" value="1"/>
</dbReference>
<feature type="compositionally biased region" description="Acidic residues" evidence="1">
    <location>
        <begin position="37"/>
        <end position="51"/>
    </location>
</feature>
<protein>
    <submittedName>
        <fullName evidence="4">Ubiquitin domain-containing protein</fullName>
    </submittedName>
</protein>